<dbReference type="Gene3D" id="3.40.50.1820">
    <property type="entry name" value="alpha/beta hydrolase"/>
    <property type="match status" value="1"/>
</dbReference>
<proteinExistence type="predicted"/>
<reference evidence="2" key="1">
    <citation type="submission" date="2021-06" db="EMBL/GenBank/DDBJ databases">
        <title>Updating the genus Pseudomonas: Description of 43 new species and partition of the Pseudomonas putida group.</title>
        <authorList>
            <person name="Girard L."/>
            <person name="Lood C."/>
            <person name="Vandamme P."/>
            <person name="Rokni-Zadeh H."/>
            <person name="van Noort V."/>
            <person name="Hofte M."/>
            <person name="Lavigne R."/>
            <person name="De Mot R."/>
        </authorList>
    </citation>
    <scope>NUCLEOTIDE SEQUENCE</scope>
    <source>
        <strain evidence="2">CMR12a</strain>
    </source>
</reference>
<dbReference type="Gene3D" id="1.20.1440.110">
    <property type="entry name" value="acylaminoacyl peptidase"/>
    <property type="match status" value="1"/>
</dbReference>
<name>A0ABX8MVT0_9PSED</name>
<dbReference type="EMBL" id="CP077074">
    <property type="protein sequence ID" value="QXH43341.1"/>
    <property type="molecule type" value="Genomic_DNA"/>
</dbReference>
<dbReference type="Proteomes" id="UP000693952">
    <property type="component" value="Chromosome"/>
</dbReference>
<protein>
    <submittedName>
        <fullName evidence="2">Lysophospholipase</fullName>
    </submittedName>
</protein>
<gene>
    <name evidence="2" type="ORF">KSS89_14320</name>
</gene>
<dbReference type="Pfam" id="PF12146">
    <property type="entry name" value="Hydrolase_4"/>
    <property type="match status" value="1"/>
</dbReference>
<dbReference type="InterPro" id="IPR029058">
    <property type="entry name" value="AB_hydrolase_fold"/>
</dbReference>
<dbReference type="RefSeq" id="WP_124346652.1">
    <property type="nucleotide sequence ID" value="NZ_CP027706.1"/>
</dbReference>
<dbReference type="PANTHER" id="PTHR22946:SF12">
    <property type="entry name" value="CONIDIAL PIGMENT BIOSYNTHESIS PROTEIN AYG1 (AFU_ORTHOLOGUE AFUA_2G17550)"/>
    <property type="match status" value="1"/>
</dbReference>
<accession>A0ABX8MVT0</accession>
<evidence type="ECO:0000313" key="3">
    <source>
        <dbReference type="Proteomes" id="UP000693952"/>
    </source>
</evidence>
<organism evidence="2 3">
    <name type="scientific">Pseudomonas sessilinigenes</name>
    <dbReference type="NCBI Taxonomy" id="658629"/>
    <lineage>
        <taxon>Bacteria</taxon>
        <taxon>Pseudomonadati</taxon>
        <taxon>Pseudomonadota</taxon>
        <taxon>Gammaproteobacteria</taxon>
        <taxon>Pseudomonadales</taxon>
        <taxon>Pseudomonadaceae</taxon>
        <taxon>Pseudomonas</taxon>
    </lineage>
</organism>
<sequence length="359" mass="38647">MTQTLSSATLAFQRAMPMTRLLDCGMDFADAQALFHRTSAGEEWDLVAEALAQSQLKRAAQAADAGCHVTATQAQAAALADLLFAQMAFNHDNPRKRALYGQLVAATRQLCEWSEGRMARVELPFAQGQLVGWLVRPQVVPARGTVLVFGGQSGWGMAYLPIARALARRGLATLLAEGPGQGETRISQGILVDVDMEAAYSRFIDFITSDTTLGAPGIWGNSVGGLWAARTAAADARIRACCVNGGLAAPVLLPFRTFVEQAGAMLGTDDEAAIGENFKRMSLHPERHRIACPLLVLHGGADPLVKPQDFQPFLDAADSADTTLRVWEDGEHTLYNHACERTAFVADWFAQRLGVEPNG</sequence>
<dbReference type="InterPro" id="IPR022742">
    <property type="entry name" value="Hydrolase_4"/>
</dbReference>
<dbReference type="SUPFAM" id="SSF53474">
    <property type="entry name" value="alpha/beta-Hydrolases"/>
    <property type="match status" value="1"/>
</dbReference>
<dbReference type="InterPro" id="IPR050261">
    <property type="entry name" value="FrsA_esterase"/>
</dbReference>
<keyword evidence="3" id="KW-1185">Reference proteome</keyword>
<evidence type="ECO:0000259" key="1">
    <source>
        <dbReference type="Pfam" id="PF12146"/>
    </source>
</evidence>
<evidence type="ECO:0000313" key="2">
    <source>
        <dbReference type="EMBL" id="QXH43341.1"/>
    </source>
</evidence>
<dbReference type="PANTHER" id="PTHR22946">
    <property type="entry name" value="DIENELACTONE HYDROLASE DOMAIN-CONTAINING PROTEIN-RELATED"/>
    <property type="match status" value="1"/>
</dbReference>
<feature type="domain" description="Serine aminopeptidase S33" evidence="1">
    <location>
        <begin position="284"/>
        <end position="336"/>
    </location>
</feature>